<dbReference type="RefSeq" id="XP_001482845.2">
    <property type="nucleotide sequence ID" value="XM_001482795.1"/>
</dbReference>
<dbReference type="FunCoup" id="A5DNE9">
    <property type="interactions" value="589"/>
</dbReference>
<dbReference type="PANTHER" id="PTHR12170">
    <property type="entry name" value="MACROPHAGE ERYTHROBLAST ATTACHER-RELATED"/>
    <property type="match status" value="1"/>
</dbReference>
<dbReference type="PANTHER" id="PTHR12170:SF3">
    <property type="entry name" value="GH10162P"/>
    <property type="match status" value="1"/>
</dbReference>
<dbReference type="GO" id="GO:0043161">
    <property type="term" value="P:proteasome-mediated ubiquitin-dependent protein catabolic process"/>
    <property type="evidence" value="ECO:0007669"/>
    <property type="project" value="InterPro"/>
</dbReference>
<dbReference type="GO" id="GO:0004842">
    <property type="term" value="F:ubiquitin-protein transferase activity"/>
    <property type="evidence" value="ECO:0007669"/>
    <property type="project" value="InterPro"/>
</dbReference>
<dbReference type="Pfam" id="PF10607">
    <property type="entry name" value="CTLH"/>
    <property type="match status" value="1"/>
</dbReference>
<evidence type="ECO:0000313" key="3">
    <source>
        <dbReference type="Proteomes" id="UP000001997"/>
    </source>
</evidence>
<dbReference type="InterPro" id="IPR045098">
    <property type="entry name" value="Fyv10_fam"/>
</dbReference>
<proteinExistence type="predicted"/>
<protein>
    <recommendedName>
        <fullName evidence="1">CTLH/CRA C-terminal to LisH motif domain-containing protein</fullName>
    </recommendedName>
</protein>
<evidence type="ECO:0000313" key="2">
    <source>
        <dbReference type="EMBL" id="EDK40702.2"/>
    </source>
</evidence>
<dbReference type="GO" id="GO:0005634">
    <property type="term" value="C:nucleus"/>
    <property type="evidence" value="ECO:0007669"/>
    <property type="project" value="TreeGrafter"/>
</dbReference>
<dbReference type="Proteomes" id="UP000001997">
    <property type="component" value="Unassembled WGS sequence"/>
</dbReference>
<name>A5DNE9_PICGU</name>
<dbReference type="InterPro" id="IPR024964">
    <property type="entry name" value="CTLH/CRA"/>
</dbReference>
<dbReference type="EMBL" id="CH408160">
    <property type="protein sequence ID" value="EDK40702.2"/>
    <property type="molecule type" value="Genomic_DNA"/>
</dbReference>
<accession>A5DNE9</accession>
<dbReference type="KEGG" id="pgu:PGUG_04800"/>
<reference evidence="2 3" key="1">
    <citation type="journal article" date="2009" name="Nature">
        <title>Evolution of pathogenicity and sexual reproduction in eight Candida genomes.</title>
        <authorList>
            <person name="Butler G."/>
            <person name="Rasmussen M.D."/>
            <person name="Lin M.F."/>
            <person name="Santos M.A."/>
            <person name="Sakthikumar S."/>
            <person name="Munro C.A."/>
            <person name="Rheinbay E."/>
            <person name="Grabherr M."/>
            <person name="Forche A."/>
            <person name="Reedy J.L."/>
            <person name="Agrafioti I."/>
            <person name="Arnaud M.B."/>
            <person name="Bates S."/>
            <person name="Brown A.J."/>
            <person name="Brunke S."/>
            <person name="Costanzo M.C."/>
            <person name="Fitzpatrick D.A."/>
            <person name="de Groot P.W."/>
            <person name="Harris D."/>
            <person name="Hoyer L.L."/>
            <person name="Hube B."/>
            <person name="Klis F.M."/>
            <person name="Kodira C."/>
            <person name="Lennard N."/>
            <person name="Logue M.E."/>
            <person name="Martin R."/>
            <person name="Neiman A.M."/>
            <person name="Nikolaou E."/>
            <person name="Quail M.A."/>
            <person name="Quinn J."/>
            <person name="Santos M.C."/>
            <person name="Schmitzberger F.F."/>
            <person name="Sherlock G."/>
            <person name="Shah P."/>
            <person name="Silverstein K.A."/>
            <person name="Skrzypek M.S."/>
            <person name="Soll D."/>
            <person name="Staggs R."/>
            <person name="Stansfield I."/>
            <person name="Stumpf M.P."/>
            <person name="Sudbery P.E."/>
            <person name="Srikantha T."/>
            <person name="Zeng Q."/>
            <person name="Berman J."/>
            <person name="Berriman M."/>
            <person name="Heitman J."/>
            <person name="Gow N.A."/>
            <person name="Lorenz M.C."/>
            <person name="Birren B.W."/>
            <person name="Kellis M."/>
            <person name="Cuomo C.A."/>
        </authorList>
    </citation>
    <scope>NUCLEOTIDE SEQUENCE [LARGE SCALE GENOMIC DNA]</scope>
    <source>
        <strain evidence="3">ATCC 6260 / CBS 566 / DSM 6381 / JCM 1539 / NBRC 10279 / NRRL Y-324</strain>
    </source>
</reference>
<feature type="domain" description="CTLH/CRA C-terminal to LisH motif" evidence="1">
    <location>
        <begin position="226"/>
        <end position="419"/>
    </location>
</feature>
<dbReference type="eggNOG" id="KOG2817">
    <property type="taxonomic scope" value="Eukaryota"/>
</dbReference>
<organism evidence="2 3">
    <name type="scientific">Meyerozyma guilliermondii (strain ATCC 6260 / CBS 566 / DSM 6381 / JCM 1539 / NBRC 10279 / NRRL Y-324)</name>
    <name type="common">Yeast</name>
    <name type="synonym">Candida guilliermondii</name>
    <dbReference type="NCBI Taxonomy" id="294746"/>
    <lineage>
        <taxon>Eukaryota</taxon>
        <taxon>Fungi</taxon>
        <taxon>Dikarya</taxon>
        <taxon>Ascomycota</taxon>
        <taxon>Saccharomycotina</taxon>
        <taxon>Pichiomycetes</taxon>
        <taxon>Debaryomycetaceae</taxon>
        <taxon>Meyerozyma</taxon>
    </lineage>
</organism>
<dbReference type="OrthoDB" id="1933281at2759"/>
<gene>
    <name evidence="2" type="ORF">PGUG_04800</name>
</gene>
<dbReference type="STRING" id="294746.A5DNE9"/>
<dbReference type="InParanoid" id="A5DNE9"/>
<keyword evidence="3" id="KW-1185">Reference proteome</keyword>
<dbReference type="GO" id="GO:0005737">
    <property type="term" value="C:cytoplasm"/>
    <property type="evidence" value="ECO:0007669"/>
    <property type="project" value="TreeGrafter"/>
</dbReference>
<dbReference type="VEuPathDB" id="FungiDB:PGUG_04800"/>
<sequence>MLKFKKVSLGFITCLLTRSYHSLLLFIPFTLSTFSQIWPIPFRSSFYFYPMTSLLSTLESEVHGFSDSSKKCLSGILEESHNCLNDLRLLEAELEVEVANDQNPPNDFDIDSLAKSTDSWYKNSITHLKGYNSGINKFSKNIFNNPQYRMELDEAYTYPLNLSNYPITTQGDKSKLGFIQRENHEELLKAIILHLLKIGQCNLLNELVKEIPSDKPITIDQTLLNQFNLLNDIVNDITTKHDLTKALNWFKEKRKSKPSSGESALDIIEFKFHMLQFTLLLYSPNTVNDIDNSALSAYMYSKENFSSSMKSHLDEVSALMTLLVLRRDRNGTQQLDTMKNLSSRISASLRDREKVGQTGSISFASEILLASSSIHSKEAVFTNLSNEFISEYCKDLNLSNDSSLFQCMLAGFVNLPSFYKYNKIQMKLGKGLKTANDPTVASNLPNTNTETMVDYVSTFRNDLPFQLSGASSFLFSYHPIFICPVSKEQLIPLTDDDRNSEGMHEPNPVVVLKFCHHLALRESVWQLSKRGKDYFKCHYCYKRHKFSDVKEAYFIDL</sequence>
<dbReference type="GO" id="GO:0034657">
    <property type="term" value="C:GID complex"/>
    <property type="evidence" value="ECO:0007669"/>
    <property type="project" value="TreeGrafter"/>
</dbReference>
<dbReference type="HOGENOM" id="CLU_041709_0_0_1"/>
<dbReference type="OMA" id="EFKFHML"/>
<dbReference type="AlphaFoldDB" id="A5DNE9"/>
<dbReference type="GeneID" id="5124942"/>
<evidence type="ECO:0000259" key="1">
    <source>
        <dbReference type="Pfam" id="PF10607"/>
    </source>
</evidence>